<dbReference type="InterPro" id="IPR050679">
    <property type="entry name" value="Bact_HTH_transcr_reg"/>
</dbReference>
<dbReference type="Gene3D" id="1.10.10.10">
    <property type="entry name" value="Winged helix-like DNA-binding domain superfamily/Winged helix DNA-binding domain"/>
    <property type="match status" value="1"/>
</dbReference>
<dbReference type="Gene3D" id="3.40.1410.10">
    <property type="entry name" value="Chorismate lyase-like"/>
    <property type="match status" value="1"/>
</dbReference>
<evidence type="ECO:0000259" key="4">
    <source>
        <dbReference type="PROSITE" id="PS50949"/>
    </source>
</evidence>
<dbReference type="GO" id="GO:0003677">
    <property type="term" value="F:DNA binding"/>
    <property type="evidence" value="ECO:0007669"/>
    <property type="project" value="UniProtKB-KW"/>
</dbReference>
<dbReference type="Pfam" id="PF07702">
    <property type="entry name" value="UTRA"/>
    <property type="match status" value="1"/>
</dbReference>
<reference evidence="5" key="1">
    <citation type="journal article" date="2004" name="DNA Seq.">
        <title>Analysis of a 108-kb region of the Saccharopolyspora spinosa genome covering the obscurin polyketide synthase locus.</title>
        <authorList>
            <person name="Zirkle R."/>
            <person name="Black T.A."/>
            <person name="Gorlach J."/>
            <person name="Ligon J.M."/>
            <person name="Molnar I."/>
        </authorList>
    </citation>
    <scope>NUCLEOTIDE SEQUENCE</scope>
    <source>
        <strain evidence="5">NRLL 18395</strain>
    </source>
</reference>
<dbReference type="SUPFAM" id="SSF46785">
    <property type="entry name" value="Winged helix' DNA-binding domain"/>
    <property type="match status" value="1"/>
</dbReference>
<dbReference type="SUPFAM" id="SSF64288">
    <property type="entry name" value="Chorismate lyase-like"/>
    <property type="match status" value="1"/>
</dbReference>
<dbReference type="InterPro" id="IPR028978">
    <property type="entry name" value="Chorismate_lyase_/UTRA_dom_sf"/>
</dbReference>
<dbReference type="CDD" id="cd07377">
    <property type="entry name" value="WHTH_GntR"/>
    <property type="match status" value="1"/>
</dbReference>
<dbReference type="GO" id="GO:0003700">
    <property type="term" value="F:DNA-binding transcription factor activity"/>
    <property type="evidence" value="ECO:0007669"/>
    <property type="project" value="InterPro"/>
</dbReference>
<dbReference type="SMART" id="SM00345">
    <property type="entry name" value="HTH_GNTR"/>
    <property type="match status" value="1"/>
</dbReference>
<evidence type="ECO:0000313" key="5">
    <source>
        <dbReference type="EMBL" id="AAS00430.1"/>
    </source>
</evidence>
<dbReference type="AlphaFoldDB" id="Q6JHM7"/>
<sequence>MRMPTNEPSYQVLSRNLRVQIRQGEFSDGHRLPTEAELAERYGLSRQTVRRAFQDLVSEGLVYRIRGRGTYARSGGDGYVRQVGSVDDLMGLSEDTAMEVVRPLTRKVDPINAGRLRLAADVVYEMQFVRIHDGVRFCTTTVALPPSVAKLLDSVEEPHKVGTVSTITIIGLLDSRLPFAVKEAQQSITVDRFSETDAKCLSTEVGSPSLRVDRLYFGTDGNPVELAISHFVPEHYSYRISLRRNA</sequence>
<evidence type="ECO:0000256" key="2">
    <source>
        <dbReference type="ARBA" id="ARBA00023125"/>
    </source>
</evidence>
<proteinExistence type="predicted"/>
<dbReference type="EMBL" id="AY466441">
    <property type="protein sequence ID" value="AAS00430.1"/>
    <property type="molecule type" value="Genomic_DNA"/>
</dbReference>
<feature type="domain" description="HTH gntR-type" evidence="4">
    <location>
        <begin position="7"/>
        <end position="75"/>
    </location>
</feature>
<protein>
    <submittedName>
        <fullName evidence="5">Transcriptional regulator, GntR family</fullName>
    </submittedName>
</protein>
<keyword evidence="1" id="KW-0805">Transcription regulation</keyword>
<dbReference type="GO" id="GO:0045892">
    <property type="term" value="P:negative regulation of DNA-templated transcription"/>
    <property type="evidence" value="ECO:0007669"/>
    <property type="project" value="TreeGrafter"/>
</dbReference>
<dbReference type="PROSITE" id="PS50949">
    <property type="entry name" value="HTH_GNTR"/>
    <property type="match status" value="1"/>
</dbReference>
<dbReference type="InterPro" id="IPR000524">
    <property type="entry name" value="Tscrpt_reg_HTH_GntR"/>
</dbReference>
<dbReference type="InterPro" id="IPR036390">
    <property type="entry name" value="WH_DNA-bd_sf"/>
</dbReference>
<accession>Q6JHM7</accession>
<name>Q6JHM7_SACSN</name>
<organism evidence="5">
    <name type="scientific">Saccharopolyspora spinosa</name>
    <dbReference type="NCBI Taxonomy" id="60894"/>
    <lineage>
        <taxon>Bacteria</taxon>
        <taxon>Bacillati</taxon>
        <taxon>Actinomycetota</taxon>
        <taxon>Actinomycetes</taxon>
        <taxon>Pseudonocardiales</taxon>
        <taxon>Pseudonocardiaceae</taxon>
        <taxon>Saccharopolyspora</taxon>
    </lineage>
</organism>
<evidence type="ECO:0000256" key="1">
    <source>
        <dbReference type="ARBA" id="ARBA00023015"/>
    </source>
</evidence>
<evidence type="ECO:0000256" key="3">
    <source>
        <dbReference type="ARBA" id="ARBA00023163"/>
    </source>
</evidence>
<dbReference type="PANTHER" id="PTHR44846:SF1">
    <property type="entry name" value="MANNOSYL-D-GLYCERATE TRANSPORT_METABOLISM SYSTEM REPRESSOR MNGR-RELATED"/>
    <property type="match status" value="1"/>
</dbReference>
<keyword evidence="2" id="KW-0238">DNA-binding</keyword>
<dbReference type="InterPro" id="IPR036388">
    <property type="entry name" value="WH-like_DNA-bd_sf"/>
</dbReference>
<dbReference type="SMART" id="SM00866">
    <property type="entry name" value="UTRA"/>
    <property type="match status" value="1"/>
</dbReference>
<dbReference type="PRINTS" id="PR00035">
    <property type="entry name" value="HTHGNTR"/>
</dbReference>
<dbReference type="InterPro" id="IPR011663">
    <property type="entry name" value="UTRA"/>
</dbReference>
<keyword evidence="3" id="KW-0804">Transcription</keyword>
<dbReference type="PANTHER" id="PTHR44846">
    <property type="entry name" value="MANNOSYL-D-GLYCERATE TRANSPORT/METABOLISM SYSTEM REPRESSOR MNGR-RELATED"/>
    <property type="match status" value="1"/>
</dbReference>
<dbReference type="Pfam" id="PF00392">
    <property type="entry name" value="GntR"/>
    <property type="match status" value="1"/>
</dbReference>